<evidence type="ECO:0000313" key="2">
    <source>
        <dbReference type="Proteomes" id="UP001377337"/>
    </source>
</evidence>
<gene>
    <name evidence="1" type="ORF">WCV65_05445</name>
</gene>
<protein>
    <submittedName>
        <fullName evidence="1">Nuclear transport factor 2 family protein</fullName>
    </submittedName>
</protein>
<dbReference type="InterPro" id="IPR032710">
    <property type="entry name" value="NTF2-like_dom_sf"/>
</dbReference>
<proteinExistence type="predicted"/>
<name>A0ABZ2NL79_9BACI</name>
<evidence type="ECO:0000313" key="1">
    <source>
        <dbReference type="EMBL" id="WXB97921.1"/>
    </source>
</evidence>
<dbReference type="Proteomes" id="UP001377337">
    <property type="component" value="Chromosome"/>
</dbReference>
<dbReference type="EMBL" id="CP147407">
    <property type="protein sequence ID" value="WXB97921.1"/>
    <property type="molecule type" value="Genomic_DNA"/>
</dbReference>
<organism evidence="1 2">
    <name type="scientific">Metabacillus sediminis</name>
    <dbReference type="NCBI Taxonomy" id="3117746"/>
    <lineage>
        <taxon>Bacteria</taxon>
        <taxon>Bacillati</taxon>
        <taxon>Bacillota</taxon>
        <taxon>Bacilli</taxon>
        <taxon>Bacillales</taxon>
        <taxon>Bacillaceae</taxon>
        <taxon>Metabacillus</taxon>
    </lineage>
</organism>
<dbReference type="Gene3D" id="3.10.450.50">
    <property type="match status" value="1"/>
</dbReference>
<accession>A0ABZ2NL79</accession>
<reference evidence="1 2" key="1">
    <citation type="submission" date="2024-02" db="EMBL/GenBank/DDBJ databases">
        <title>Seven novel Bacillus-like species.</title>
        <authorList>
            <person name="Liu G."/>
        </authorList>
    </citation>
    <scope>NUCLEOTIDE SEQUENCE [LARGE SCALE GENOMIC DNA]</scope>
    <source>
        <strain evidence="1 2">FJAT-52054</strain>
    </source>
</reference>
<sequence length="128" mass="14909">MENLDKYFDLFDQSRTSEKAFEELNALFSDDMVFVLNGDKKSGIENWKLFIKMVFTENSDIKHMYEGWKKSEGADHYETQWAVCGKHSSGRVFTQTGKDIAKLNEHGKIVYLENVPDSKEMFKSYTTL</sequence>
<keyword evidence="2" id="KW-1185">Reference proteome</keyword>
<dbReference type="RefSeq" id="WP_035405564.1">
    <property type="nucleotide sequence ID" value="NZ_CP147407.1"/>
</dbReference>
<dbReference type="SUPFAM" id="SSF54427">
    <property type="entry name" value="NTF2-like"/>
    <property type="match status" value="1"/>
</dbReference>